<dbReference type="Proteomes" id="UP000016801">
    <property type="component" value="Unassembled WGS sequence"/>
</dbReference>
<evidence type="ECO:0000313" key="3">
    <source>
        <dbReference type="EMBL" id="CCE29160.1"/>
    </source>
</evidence>
<dbReference type="HOGENOM" id="CLU_043706_0_0_1"/>
<dbReference type="eggNOG" id="ENOG502SHTH">
    <property type="taxonomic scope" value="Eukaryota"/>
</dbReference>
<keyword evidence="4" id="KW-1185">Reference proteome</keyword>
<sequence>MSLKFWVSALALALALVLVQGTKRARSSHSQRNSMNKADRKSARRIDRRAQTDAETRTETKNSMEVIPCAAADQVIPVDNIRTRTFFIVEECLDEEALRTALDQLIRKHWRKLGGRLIRRKDKLLEYHIPKAFDKDYVLFNWSTQEYPHSIDKIVPAIRSPPLDKGPQFLPPLETLDDHFRPSSWPYHRRDDPPDSPLLYVHVSLFPDATVIATSIPHPVVDQMGMANIIKACMGIVQGIDPPPFVGYEGDLLPGQDKAYKDYPTSEVCRTGYQRILRTGEYPLILLPLIPDLILHREERNLLFLPMQMIRALRDKYSKALAEMHSDYTRISDSDVVTALITKLSRMSKKTPRTLCLSQTMNLRGLVPELSPERSAGFIHNCLHTSTARFRIDPSTPARDIAYANRKAIEKSRDPRDIEIGMVVEREMVRIRQGSHVCEPFDRSYHVSNWCAAWNDVDFGPIVKGERKEAGGKPKFLVLGQSGERWSPLRLSALILSKTEEGYWVQFAASVPAMKLIKKHLADDPTLENF</sequence>
<feature type="compositionally biased region" description="Basic and acidic residues" evidence="1">
    <location>
        <begin position="37"/>
        <end position="59"/>
    </location>
</feature>
<gene>
    <name evidence="3" type="ORF">CPUR_02851</name>
</gene>
<accession>M1W494</accession>
<feature type="signal peptide" evidence="2">
    <location>
        <begin position="1"/>
        <end position="21"/>
    </location>
</feature>
<dbReference type="VEuPathDB" id="FungiDB:CPUR_02851"/>
<dbReference type="AlphaFoldDB" id="M1W494"/>
<evidence type="ECO:0000256" key="2">
    <source>
        <dbReference type="SAM" id="SignalP"/>
    </source>
</evidence>
<name>M1W494_CLAP2</name>
<keyword evidence="2" id="KW-0732">Signal</keyword>
<organism evidence="3 4">
    <name type="scientific">Claviceps purpurea (strain 20.1)</name>
    <name type="common">Ergot fungus</name>
    <name type="synonym">Sphacelia segetum</name>
    <dbReference type="NCBI Taxonomy" id="1111077"/>
    <lineage>
        <taxon>Eukaryota</taxon>
        <taxon>Fungi</taxon>
        <taxon>Dikarya</taxon>
        <taxon>Ascomycota</taxon>
        <taxon>Pezizomycotina</taxon>
        <taxon>Sordariomycetes</taxon>
        <taxon>Hypocreomycetidae</taxon>
        <taxon>Hypocreales</taxon>
        <taxon>Clavicipitaceae</taxon>
        <taxon>Claviceps</taxon>
    </lineage>
</organism>
<dbReference type="Gene3D" id="3.30.559.10">
    <property type="entry name" value="Chloramphenicol acetyltransferase-like domain"/>
    <property type="match status" value="2"/>
</dbReference>
<dbReference type="OrthoDB" id="21502at2759"/>
<protein>
    <submittedName>
        <fullName evidence="3">Uncharacterized protein</fullName>
    </submittedName>
</protein>
<dbReference type="PhylomeDB" id="M1W494"/>
<feature type="region of interest" description="Disordered" evidence="1">
    <location>
        <begin position="25"/>
        <end position="59"/>
    </location>
</feature>
<dbReference type="STRING" id="1111077.M1W494"/>
<proteinExistence type="predicted"/>
<reference evidence="3 4" key="1">
    <citation type="journal article" date="2013" name="PLoS Genet.">
        <title>Plant-symbiotic fungi as chemical engineers: Multi-genome analysis of the Clavicipitaceae reveals dynamics of alkaloid loci.</title>
        <authorList>
            <person name="Schardl C.L."/>
            <person name="Young C.A."/>
            <person name="Hesse U."/>
            <person name="Amyotte S.G."/>
            <person name="Andreeva K."/>
            <person name="Calie P.J."/>
            <person name="Fleetwood D.J."/>
            <person name="Haws D.C."/>
            <person name="Moore N."/>
            <person name="Oeser B."/>
            <person name="Panaccione D.G."/>
            <person name="Schweri K.K."/>
            <person name="Voisey C.R."/>
            <person name="Farman M.L."/>
            <person name="Jaromczyk J.W."/>
            <person name="Roe B.A."/>
            <person name="O'Sullivan D.M."/>
            <person name="Scott B."/>
            <person name="Tudzynski P."/>
            <person name="An Z."/>
            <person name="Arnaoudova E.G."/>
            <person name="Bullock C.T."/>
            <person name="Charlton N.D."/>
            <person name="Chen L."/>
            <person name="Cox M."/>
            <person name="Dinkins R.D."/>
            <person name="Florea S."/>
            <person name="Glenn A.E."/>
            <person name="Gordon A."/>
            <person name="Gueldener U."/>
            <person name="Harris D.R."/>
            <person name="Hollin W."/>
            <person name="Jaromczyk J."/>
            <person name="Johnson R.D."/>
            <person name="Khan A.K."/>
            <person name="Leistner E."/>
            <person name="Leuchtmann A."/>
            <person name="Li C."/>
            <person name="Liu J."/>
            <person name="Liu J."/>
            <person name="Liu M."/>
            <person name="Mace W."/>
            <person name="Machado C."/>
            <person name="Nagabhyru P."/>
            <person name="Pan J."/>
            <person name="Schmid J."/>
            <person name="Sugawara K."/>
            <person name="Steiner U."/>
            <person name="Takach J.E."/>
            <person name="Tanaka E."/>
            <person name="Webb J.S."/>
            <person name="Wilson E.V."/>
            <person name="Wiseman J.L."/>
            <person name="Yoshida R."/>
            <person name="Zeng Z."/>
        </authorList>
    </citation>
    <scope>NUCLEOTIDE SEQUENCE [LARGE SCALE GENOMIC DNA]</scope>
    <source>
        <strain evidence="3 4">20.1</strain>
    </source>
</reference>
<dbReference type="EMBL" id="CAGA01000012">
    <property type="protein sequence ID" value="CCE29160.1"/>
    <property type="molecule type" value="Genomic_DNA"/>
</dbReference>
<evidence type="ECO:0000313" key="4">
    <source>
        <dbReference type="Proteomes" id="UP000016801"/>
    </source>
</evidence>
<evidence type="ECO:0000256" key="1">
    <source>
        <dbReference type="SAM" id="MobiDB-lite"/>
    </source>
</evidence>
<comment type="caution">
    <text evidence="3">The sequence shown here is derived from an EMBL/GenBank/DDBJ whole genome shotgun (WGS) entry which is preliminary data.</text>
</comment>
<dbReference type="InterPro" id="IPR023213">
    <property type="entry name" value="CAT-like_dom_sf"/>
</dbReference>
<feature type="chain" id="PRO_5004018448" evidence="2">
    <location>
        <begin position="22"/>
        <end position="530"/>
    </location>
</feature>